<dbReference type="GeneID" id="57089008"/>
<organism evidence="2 3">
    <name type="scientific">Lacticaseibacillus paracasei NRIC 0644</name>
    <dbReference type="NCBI Taxonomy" id="1435038"/>
    <lineage>
        <taxon>Bacteria</taxon>
        <taxon>Bacillati</taxon>
        <taxon>Bacillota</taxon>
        <taxon>Bacilli</taxon>
        <taxon>Lactobacillales</taxon>
        <taxon>Lactobacillaceae</taxon>
        <taxon>Lacticaseibacillus</taxon>
    </lineage>
</organism>
<keyword evidence="2" id="KW-0489">Methyltransferase</keyword>
<dbReference type="EMBL" id="BAYM01000102">
    <property type="protein sequence ID" value="GAN37267.1"/>
    <property type="molecule type" value="Genomic_DNA"/>
</dbReference>
<dbReference type="Pfam" id="PF13649">
    <property type="entry name" value="Methyltransf_25"/>
    <property type="match status" value="1"/>
</dbReference>
<dbReference type="InterPro" id="IPR041698">
    <property type="entry name" value="Methyltransf_25"/>
</dbReference>
<dbReference type="Proteomes" id="UP000032552">
    <property type="component" value="Unassembled WGS sequence"/>
</dbReference>
<reference evidence="3" key="1">
    <citation type="submission" date="2014-05" db="EMBL/GenBank/DDBJ databases">
        <title>Whole genome sequencing of Lactobacillus casei NRIC0644.</title>
        <authorList>
            <person name="Atarashi H."/>
            <person name="Yoshida Y."/>
            <person name="Fujimura S."/>
            <person name="Tanaka N."/>
            <person name="Shiwa Y."/>
            <person name="Yoshikawa H."/>
            <person name="Okada S."/>
            <person name="Nakagawa J."/>
        </authorList>
    </citation>
    <scope>NUCLEOTIDE SEQUENCE [LARGE SCALE GENOMIC DNA]</scope>
    <source>
        <strain evidence="3">NRIC0644</strain>
    </source>
</reference>
<dbReference type="AlphaFoldDB" id="A0A0C9QBZ0"/>
<comment type="caution">
    <text evidence="2">The sequence shown here is derived from an EMBL/GenBank/DDBJ whole genome shotgun (WGS) entry which is preliminary data.</text>
</comment>
<dbReference type="GO" id="GO:0032259">
    <property type="term" value="P:methylation"/>
    <property type="evidence" value="ECO:0007669"/>
    <property type="project" value="UniProtKB-KW"/>
</dbReference>
<name>A0A0C9QBZ0_LACPA</name>
<feature type="domain" description="Methyltransferase" evidence="1">
    <location>
        <begin position="46"/>
        <end position="127"/>
    </location>
</feature>
<protein>
    <submittedName>
        <fullName evidence="2">Methyltransferase</fullName>
    </submittedName>
</protein>
<gene>
    <name evidence="2" type="ORF">LC0644_1856</name>
</gene>
<dbReference type="InterPro" id="IPR029063">
    <property type="entry name" value="SAM-dependent_MTases_sf"/>
</dbReference>
<accession>A0A0C9QBZ0</accession>
<sequence length="246" mass="27658">MTEDQAFWNAFAPDYAAAEQASRLPIAHDVIAWLRSTQLLPAHSAVDLAAGTGRYAVQMMPWVQELTLIDWSSAMLAFAKERMHQQADTKAQFIVADWRKLHKPLNADMLFVSQLPTLKPQDLKMLMNWANQTVVLNFQTAQSDALLEQAASLLGLQLPPVYQADPARMTSFKVWLTAQRIPFQSHSLTYEIEEQTTLSDLLPDLATPIGLKTAASLAKTITGHENTHVQVTDRLTYTYTQLVWHV</sequence>
<dbReference type="GO" id="GO:0008168">
    <property type="term" value="F:methyltransferase activity"/>
    <property type="evidence" value="ECO:0007669"/>
    <property type="project" value="UniProtKB-KW"/>
</dbReference>
<evidence type="ECO:0000259" key="1">
    <source>
        <dbReference type="Pfam" id="PF13649"/>
    </source>
</evidence>
<dbReference type="RefSeq" id="WP_003563042.1">
    <property type="nucleotide sequence ID" value="NZ_BAYM01000102.1"/>
</dbReference>
<dbReference type="Gene3D" id="3.40.50.150">
    <property type="entry name" value="Vaccinia Virus protein VP39"/>
    <property type="match status" value="1"/>
</dbReference>
<dbReference type="CDD" id="cd02440">
    <property type="entry name" value="AdoMet_MTases"/>
    <property type="match status" value="1"/>
</dbReference>
<dbReference type="SUPFAM" id="SSF53335">
    <property type="entry name" value="S-adenosyl-L-methionine-dependent methyltransferases"/>
    <property type="match status" value="1"/>
</dbReference>
<keyword evidence="2" id="KW-0808">Transferase</keyword>
<proteinExistence type="predicted"/>
<evidence type="ECO:0000313" key="2">
    <source>
        <dbReference type="EMBL" id="GAN37267.1"/>
    </source>
</evidence>
<evidence type="ECO:0000313" key="3">
    <source>
        <dbReference type="Proteomes" id="UP000032552"/>
    </source>
</evidence>